<proteinExistence type="predicted"/>
<accession>A0A5D2NUE1</accession>
<evidence type="ECO:0000313" key="2">
    <source>
        <dbReference type="EMBL" id="TYI07612.1"/>
    </source>
</evidence>
<evidence type="ECO:0000313" key="3">
    <source>
        <dbReference type="Proteomes" id="UP000322667"/>
    </source>
</evidence>
<feature type="chain" id="PRO_5022709351" evidence="1">
    <location>
        <begin position="17"/>
        <end position="55"/>
    </location>
</feature>
<sequence>MANMISFKVFLALLAAIRDWHLTQLDLKMHSLKDHWMKKSIWIYLKATKNGLSLP</sequence>
<dbReference type="Proteomes" id="UP000322667">
    <property type="component" value="Chromosome A10"/>
</dbReference>
<dbReference type="AlphaFoldDB" id="A0A5D2NUE1"/>
<keyword evidence="1" id="KW-0732">Signal</keyword>
<reference evidence="2 3" key="1">
    <citation type="submission" date="2019-07" db="EMBL/GenBank/DDBJ databases">
        <title>WGS assembly of Gossypium tomentosum.</title>
        <authorList>
            <person name="Chen Z.J."/>
            <person name="Sreedasyam A."/>
            <person name="Ando A."/>
            <person name="Song Q."/>
            <person name="De L."/>
            <person name="Hulse-Kemp A."/>
            <person name="Ding M."/>
            <person name="Ye W."/>
            <person name="Kirkbride R."/>
            <person name="Jenkins J."/>
            <person name="Plott C."/>
            <person name="Lovell J."/>
            <person name="Lin Y.-M."/>
            <person name="Vaughn R."/>
            <person name="Liu B."/>
            <person name="Li W."/>
            <person name="Simpson S."/>
            <person name="Scheffler B."/>
            <person name="Saski C."/>
            <person name="Grover C."/>
            <person name="Hu G."/>
            <person name="Conover J."/>
            <person name="Carlson J."/>
            <person name="Shu S."/>
            <person name="Boston L."/>
            <person name="Williams M."/>
            <person name="Peterson D."/>
            <person name="Mcgee K."/>
            <person name="Jones D."/>
            <person name="Wendel J."/>
            <person name="Stelly D."/>
            <person name="Grimwood J."/>
            <person name="Schmutz J."/>
        </authorList>
    </citation>
    <scope>NUCLEOTIDE SEQUENCE [LARGE SCALE GENOMIC DNA]</scope>
    <source>
        <strain evidence="2">7179.01</strain>
    </source>
</reference>
<keyword evidence="3" id="KW-1185">Reference proteome</keyword>
<name>A0A5D2NUE1_GOSTO</name>
<feature type="signal peptide" evidence="1">
    <location>
        <begin position="1"/>
        <end position="16"/>
    </location>
</feature>
<gene>
    <name evidence="2" type="ORF">ES332_A10G239800v1</name>
</gene>
<protein>
    <submittedName>
        <fullName evidence="2">Uncharacterized protein</fullName>
    </submittedName>
</protein>
<evidence type="ECO:0000256" key="1">
    <source>
        <dbReference type="SAM" id="SignalP"/>
    </source>
</evidence>
<organism evidence="2 3">
    <name type="scientific">Gossypium tomentosum</name>
    <name type="common">Hawaiian cotton</name>
    <name type="synonym">Gossypium sandvicense</name>
    <dbReference type="NCBI Taxonomy" id="34277"/>
    <lineage>
        <taxon>Eukaryota</taxon>
        <taxon>Viridiplantae</taxon>
        <taxon>Streptophyta</taxon>
        <taxon>Embryophyta</taxon>
        <taxon>Tracheophyta</taxon>
        <taxon>Spermatophyta</taxon>
        <taxon>Magnoliopsida</taxon>
        <taxon>eudicotyledons</taxon>
        <taxon>Gunneridae</taxon>
        <taxon>Pentapetalae</taxon>
        <taxon>rosids</taxon>
        <taxon>malvids</taxon>
        <taxon>Malvales</taxon>
        <taxon>Malvaceae</taxon>
        <taxon>Malvoideae</taxon>
        <taxon>Gossypium</taxon>
    </lineage>
</organism>
<dbReference type="EMBL" id="CM017619">
    <property type="protein sequence ID" value="TYI07612.1"/>
    <property type="molecule type" value="Genomic_DNA"/>
</dbReference>